<evidence type="ECO:0000313" key="3">
    <source>
        <dbReference type="Proteomes" id="UP000297741"/>
    </source>
</evidence>
<comment type="caution">
    <text evidence="2">The sequence shown here is derived from an EMBL/GenBank/DDBJ whole genome shotgun (WGS) entry which is preliminary data.</text>
</comment>
<sequence>MKWIAFRHNDEGVTLVEYGIAIALAVAVGTGALLALGTQINTSLGVAGAAMP</sequence>
<organism evidence="2 3">
    <name type="scientific">Pseudotabrizicola sediminis</name>
    <dbReference type="NCBI Taxonomy" id="2486418"/>
    <lineage>
        <taxon>Bacteria</taxon>
        <taxon>Pseudomonadati</taxon>
        <taxon>Pseudomonadota</taxon>
        <taxon>Alphaproteobacteria</taxon>
        <taxon>Rhodobacterales</taxon>
        <taxon>Paracoccaceae</taxon>
        <taxon>Pseudotabrizicola</taxon>
    </lineage>
</organism>
<proteinExistence type="predicted"/>
<name>A0ABY2KRY7_9RHOB</name>
<reference evidence="2 3" key="1">
    <citation type="submission" date="2018-11" db="EMBL/GenBank/DDBJ databases">
        <title>Tabrizicola sp. isolated from sediment of alpine lake.</title>
        <authorList>
            <person name="Liu Z."/>
        </authorList>
    </citation>
    <scope>NUCLEOTIDE SEQUENCE [LARGE SCALE GENOMIC DNA]</scope>
    <source>
        <strain evidence="2 3">DRYC-M-16</strain>
    </source>
</reference>
<dbReference type="Proteomes" id="UP000297741">
    <property type="component" value="Unassembled WGS sequence"/>
</dbReference>
<feature type="transmembrane region" description="Helical" evidence="1">
    <location>
        <begin position="12"/>
        <end position="36"/>
    </location>
</feature>
<accession>A0ABY2KRY7</accession>
<gene>
    <name evidence="2" type="ORF">EEB11_01960</name>
</gene>
<keyword evidence="1" id="KW-0812">Transmembrane</keyword>
<keyword evidence="1" id="KW-1133">Transmembrane helix</keyword>
<evidence type="ECO:0000256" key="1">
    <source>
        <dbReference type="SAM" id="Phobius"/>
    </source>
</evidence>
<evidence type="ECO:0000313" key="2">
    <source>
        <dbReference type="EMBL" id="TGD45500.1"/>
    </source>
</evidence>
<keyword evidence="1" id="KW-0472">Membrane</keyword>
<keyword evidence="3" id="KW-1185">Reference proteome</keyword>
<dbReference type="EMBL" id="RPEM01000001">
    <property type="protein sequence ID" value="TGD45500.1"/>
    <property type="molecule type" value="Genomic_DNA"/>
</dbReference>
<protein>
    <submittedName>
        <fullName evidence="2">Flp family type IVb pilin</fullName>
    </submittedName>
</protein>